<dbReference type="PANTHER" id="PTHR43142">
    <property type="entry name" value="CARBOXYLIC ESTER HYDROLASE"/>
    <property type="match status" value="1"/>
</dbReference>
<dbReference type="PANTHER" id="PTHR43142:SF1">
    <property type="entry name" value="CARBOXYLIC ESTER HYDROLASE"/>
    <property type="match status" value="1"/>
</dbReference>
<protein>
    <submittedName>
        <fullName evidence="8">Cholinesterase 1-like</fullName>
    </submittedName>
</protein>
<dbReference type="InterPro" id="IPR029058">
    <property type="entry name" value="AB_hydrolase_fold"/>
</dbReference>
<dbReference type="InParanoid" id="A0A7E5VDB4"/>
<evidence type="ECO:0000256" key="2">
    <source>
        <dbReference type="ARBA" id="ARBA00022487"/>
    </source>
</evidence>
<comment type="similarity">
    <text evidence="1">Belongs to the type-B carboxylesterase/lipase family.</text>
</comment>
<accession>A0A7E5VDB4</accession>
<dbReference type="SUPFAM" id="SSF53474">
    <property type="entry name" value="alpha/beta-Hydrolases"/>
    <property type="match status" value="1"/>
</dbReference>
<dbReference type="AlphaFoldDB" id="A0A7E5VDB4"/>
<organism evidence="7 8">
    <name type="scientific">Trichoplusia ni</name>
    <name type="common">Cabbage looper</name>
    <dbReference type="NCBI Taxonomy" id="7111"/>
    <lineage>
        <taxon>Eukaryota</taxon>
        <taxon>Metazoa</taxon>
        <taxon>Ecdysozoa</taxon>
        <taxon>Arthropoda</taxon>
        <taxon>Hexapoda</taxon>
        <taxon>Insecta</taxon>
        <taxon>Pterygota</taxon>
        <taxon>Neoptera</taxon>
        <taxon>Endopterygota</taxon>
        <taxon>Lepidoptera</taxon>
        <taxon>Glossata</taxon>
        <taxon>Ditrysia</taxon>
        <taxon>Noctuoidea</taxon>
        <taxon>Noctuidae</taxon>
        <taxon>Plusiinae</taxon>
        <taxon>Trichoplusia</taxon>
    </lineage>
</organism>
<dbReference type="FunCoup" id="A0A7E5VDB4">
    <property type="interactions" value="21"/>
</dbReference>
<evidence type="ECO:0000313" key="7">
    <source>
        <dbReference type="Proteomes" id="UP000322000"/>
    </source>
</evidence>
<dbReference type="Pfam" id="PF00135">
    <property type="entry name" value="COesterase"/>
    <property type="match status" value="1"/>
</dbReference>
<keyword evidence="5" id="KW-0732">Signal</keyword>
<evidence type="ECO:0000256" key="4">
    <source>
        <dbReference type="ARBA" id="ARBA00023180"/>
    </source>
</evidence>
<name>A0A7E5VDB4_TRINI</name>
<dbReference type="Proteomes" id="UP000322000">
    <property type="component" value="Chromosome 4"/>
</dbReference>
<dbReference type="GO" id="GO:0052689">
    <property type="term" value="F:carboxylic ester hydrolase activity"/>
    <property type="evidence" value="ECO:0007669"/>
    <property type="project" value="UniProtKB-KW"/>
</dbReference>
<dbReference type="Gene3D" id="3.40.50.1820">
    <property type="entry name" value="alpha/beta hydrolase"/>
    <property type="match status" value="1"/>
</dbReference>
<feature type="signal peptide" evidence="5">
    <location>
        <begin position="1"/>
        <end position="19"/>
    </location>
</feature>
<dbReference type="InterPro" id="IPR002018">
    <property type="entry name" value="CarbesteraseB"/>
</dbReference>
<keyword evidence="7" id="KW-1185">Reference proteome</keyword>
<keyword evidence="4" id="KW-0325">Glycoprotein</keyword>
<evidence type="ECO:0000256" key="1">
    <source>
        <dbReference type="ARBA" id="ARBA00005964"/>
    </source>
</evidence>
<feature type="domain" description="Carboxylesterase type B" evidence="6">
    <location>
        <begin position="31"/>
        <end position="538"/>
    </location>
</feature>
<evidence type="ECO:0000256" key="5">
    <source>
        <dbReference type="SAM" id="SignalP"/>
    </source>
</evidence>
<reference evidence="8" key="1">
    <citation type="submission" date="2025-08" db="UniProtKB">
        <authorList>
            <consortium name="RefSeq"/>
        </authorList>
    </citation>
    <scope>IDENTIFICATION</scope>
</reference>
<dbReference type="KEGG" id="tnl:113492811"/>
<dbReference type="GeneID" id="113492811"/>
<proteinExistence type="inferred from homology"/>
<gene>
    <name evidence="8" type="primary">LOC113492811</name>
</gene>
<keyword evidence="2" id="KW-0719">Serine esterase</keyword>
<dbReference type="RefSeq" id="XP_026726289.1">
    <property type="nucleotide sequence ID" value="XM_026870488.1"/>
</dbReference>
<keyword evidence="3" id="KW-0378">Hydrolase</keyword>
<dbReference type="OrthoDB" id="3200163at2759"/>
<sequence length="566" mass="64016">MKLWTCVLLLCAAAVCVTCEQPPSDEDWLELDTPQGPVRGRRDPDADHLYVFYNIPYATAPTKEDKFKPPQPAPVWKVPYDAINKHIVCPQPKIVPFPSLIIEQEDCLIATVYVPDTRKKNLPVLVYVHGGGFFAGYGDMFTAKQLQKNKDMILVTFNYRLGIHGFLCLGTEDVPGNAGMKDQVALLRWVQQNIASYGGNPDDVTLAGYSAGSAAVDLVMLSKSSEGLFNKVIFESGTSIATWAIQVDPLQNAKNQAKKMNFTNVDDIQALEKFYKIAPMSLLTSDTFFDRYDSTVGFPPCIERDTGSEAFLTESPLKILQKGSYKKLPMLYGFSNMEGISRLPNYEQWKHVMNEKFSEFLPADLTFKSDVEREEVAEKIKKFFFGDKPIGDDTVLSYVDYFSDVFFTHSMLWALKLHVEGGHNQLYLYEYSFVDDDTPVVSHTNIRGADHCAQSRAVMDSFNQSNSNEDFDSPEFRNMKKTMRQIWRNFVKTGKPVPEESSLPAWPAAGADRAPYMSLGQKVELRHEPLLETRFRFWDDIYQKYYLEPIPPPAAVASSGGQRQEL</sequence>
<feature type="chain" id="PRO_5028993233" evidence="5">
    <location>
        <begin position="20"/>
        <end position="566"/>
    </location>
</feature>
<evidence type="ECO:0000313" key="8">
    <source>
        <dbReference type="RefSeq" id="XP_026726289.1"/>
    </source>
</evidence>
<evidence type="ECO:0000259" key="6">
    <source>
        <dbReference type="Pfam" id="PF00135"/>
    </source>
</evidence>
<evidence type="ECO:0000256" key="3">
    <source>
        <dbReference type="ARBA" id="ARBA00022801"/>
    </source>
</evidence>